<dbReference type="EMBL" id="OX465085">
    <property type="protein sequence ID" value="CAI9301602.1"/>
    <property type="molecule type" value="Genomic_DNA"/>
</dbReference>
<evidence type="ECO:0000313" key="1">
    <source>
        <dbReference type="EMBL" id="CAI9301602.1"/>
    </source>
</evidence>
<dbReference type="PANTHER" id="PTHR31973">
    <property type="entry name" value="POLYPROTEIN, PUTATIVE-RELATED"/>
    <property type="match status" value="1"/>
</dbReference>
<evidence type="ECO:0008006" key="3">
    <source>
        <dbReference type="Google" id="ProtNLM"/>
    </source>
</evidence>
<organism evidence="1 2">
    <name type="scientific">Lactuca saligna</name>
    <name type="common">Willowleaf lettuce</name>
    <dbReference type="NCBI Taxonomy" id="75948"/>
    <lineage>
        <taxon>Eukaryota</taxon>
        <taxon>Viridiplantae</taxon>
        <taxon>Streptophyta</taxon>
        <taxon>Embryophyta</taxon>
        <taxon>Tracheophyta</taxon>
        <taxon>Spermatophyta</taxon>
        <taxon>Magnoliopsida</taxon>
        <taxon>eudicotyledons</taxon>
        <taxon>Gunneridae</taxon>
        <taxon>Pentapetalae</taxon>
        <taxon>asterids</taxon>
        <taxon>campanulids</taxon>
        <taxon>Asterales</taxon>
        <taxon>Asteraceae</taxon>
        <taxon>Cichorioideae</taxon>
        <taxon>Cichorieae</taxon>
        <taxon>Lactucinae</taxon>
        <taxon>Lactuca</taxon>
    </lineage>
</organism>
<gene>
    <name evidence="1" type="ORF">LSALG_LOCUS40141</name>
</gene>
<proteinExistence type="predicted"/>
<keyword evidence="2" id="KW-1185">Reference proteome</keyword>
<dbReference type="PANTHER" id="PTHR31973:SF187">
    <property type="entry name" value="MUTATOR TRANSPOSASE MUDRA PROTEIN"/>
    <property type="match status" value="1"/>
</dbReference>
<evidence type="ECO:0000313" key="2">
    <source>
        <dbReference type="Proteomes" id="UP001177003"/>
    </source>
</evidence>
<reference evidence="1" key="1">
    <citation type="submission" date="2023-04" db="EMBL/GenBank/DDBJ databases">
        <authorList>
            <person name="Vijverberg K."/>
            <person name="Xiong W."/>
            <person name="Schranz E."/>
        </authorList>
    </citation>
    <scope>NUCLEOTIDE SEQUENCE</scope>
</reference>
<protein>
    <recommendedName>
        <fullName evidence="3">Transposase MuDR plant domain-containing protein</fullName>
    </recommendedName>
</protein>
<dbReference type="Proteomes" id="UP001177003">
    <property type="component" value="Chromosome 9"/>
</dbReference>
<sequence>MDWDSKDKDNTYPFIGLHEPFSNLNEMEFEVHGIYMDHEPDEEFITPLDKCKDAFLNVLLTDENIRNSSLTNDVRAQMYHGDELKTDEDEEEQDQLKNKYIIHDPKTRWDKMEPKLSDIFENVTQLKFCIQNYTIHNWYQLYLEKCDSSKILLRCGKRNEDNACPFRLYASWMFNERSIQVKTLEATHACGRKFKLGSMVTPEWIGGHYITEIANKPKVKLKEIITDIKQRFRCSVSIGQCVGKINGPRS</sequence>
<accession>A0AA36EMT2</accession>
<name>A0AA36EMT2_LACSI</name>
<dbReference type="AlphaFoldDB" id="A0AA36EMT2"/>